<keyword evidence="2" id="KW-1185">Reference proteome</keyword>
<organism evidence="1 2">
    <name type="scientific">Chungangia koreensis</name>
    <dbReference type="NCBI Taxonomy" id="752657"/>
    <lineage>
        <taxon>Bacteria</taxon>
        <taxon>Bacillati</taxon>
        <taxon>Bacillota</taxon>
        <taxon>Bacilli</taxon>
        <taxon>Lactobacillales</taxon>
        <taxon>Chungangia</taxon>
    </lineage>
</organism>
<protein>
    <submittedName>
        <fullName evidence="1">Lmo0850 family protein</fullName>
    </submittedName>
</protein>
<proteinExistence type="predicted"/>
<name>A0ABV8X442_9LACT</name>
<gene>
    <name evidence="1" type="ORF">ACFOZY_08850</name>
</gene>
<dbReference type="InterPro" id="IPR049839">
    <property type="entry name" value="Lmo0850-like"/>
</dbReference>
<evidence type="ECO:0000313" key="2">
    <source>
        <dbReference type="Proteomes" id="UP001595817"/>
    </source>
</evidence>
<reference evidence="2" key="1">
    <citation type="journal article" date="2019" name="Int. J. Syst. Evol. Microbiol.">
        <title>The Global Catalogue of Microorganisms (GCM) 10K type strain sequencing project: providing services to taxonomists for standard genome sequencing and annotation.</title>
        <authorList>
            <consortium name="The Broad Institute Genomics Platform"/>
            <consortium name="The Broad Institute Genome Sequencing Center for Infectious Disease"/>
            <person name="Wu L."/>
            <person name="Ma J."/>
        </authorList>
    </citation>
    <scope>NUCLEOTIDE SEQUENCE [LARGE SCALE GENOMIC DNA]</scope>
    <source>
        <strain evidence="2">CCUG 59778</strain>
    </source>
</reference>
<accession>A0ABV8X442</accession>
<dbReference type="EMBL" id="JBHSEC010000014">
    <property type="protein sequence ID" value="MFC4410531.1"/>
    <property type="molecule type" value="Genomic_DNA"/>
</dbReference>
<dbReference type="NCBIfam" id="NF040845">
    <property type="entry name" value="lmo0850_fam"/>
    <property type="match status" value="1"/>
</dbReference>
<sequence length="45" mass="4862">MAKEVDVKKIVTNLSKLGVPVTMTKSRVEMLKALAPPAQNAHTQS</sequence>
<comment type="caution">
    <text evidence="1">The sequence shown here is derived from an EMBL/GenBank/DDBJ whole genome shotgun (WGS) entry which is preliminary data.</text>
</comment>
<dbReference type="RefSeq" id="WP_378154464.1">
    <property type="nucleotide sequence ID" value="NZ_JBHSEC010000014.1"/>
</dbReference>
<dbReference type="Proteomes" id="UP001595817">
    <property type="component" value="Unassembled WGS sequence"/>
</dbReference>
<evidence type="ECO:0000313" key="1">
    <source>
        <dbReference type="EMBL" id="MFC4410531.1"/>
    </source>
</evidence>